<evidence type="ECO:0000313" key="2">
    <source>
        <dbReference type="Proteomes" id="UP000177371"/>
    </source>
</evidence>
<gene>
    <name evidence="1" type="ORF">A2W32_04115</name>
</gene>
<accession>A0A1F4V1B5</accession>
<comment type="caution">
    <text evidence="1">The sequence shown here is derived from an EMBL/GenBank/DDBJ whole genome shotgun (WGS) entry which is preliminary data.</text>
</comment>
<name>A0A1F4V1B5_UNCKA</name>
<dbReference type="AlphaFoldDB" id="A0A1F4V1B5"/>
<organism evidence="1 2">
    <name type="scientific">candidate division WWE3 bacterium RBG_16_37_10</name>
    <dbReference type="NCBI Taxonomy" id="1802610"/>
    <lineage>
        <taxon>Bacteria</taxon>
        <taxon>Katanobacteria</taxon>
    </lineage>
</organism>
<dbReference type="EMBL" id="MEUT01000034">
    <property type="protein sequence ID" value="OGC50976.1"/>
    <property type="molecule type" value="Genomic_DNA"/>
</dbReference>
<evidence type="ECO:0000313" key="1">
    <source>
        <dbReference type="EMBL" id="OGC50976.1"/>
    </source>
</evidence>
<dbReference type="Proteomes" id="UP000177371">
    <property type="component" value="Unassembled WGS sequence"/>
</dbReference>
<protein>
    <submittedName>
        <fullName evidence="1">Uncharacterized protein</fullName>
    </submittedName>
</protein>
<reference evidence="1 2" key="1">
    <citation type="journal article" date="2016" name="Nat. Commun.">
        <title>Thousands of microbial genomes shed light on interconnected biogeochemical processes in an aquifer system.</title>
        <authorList>
            <person name="Anantharaman K."/>
            <person name="Brown C.T."/>
            <person name="Hug L.A."/>
            <person name="Sharon I."/>
            <person name="Castelle C.J."/>
            <person name="Probst A.J."/>
            <person name="Thomas B.C."/>
            <person name="Singh A."/>
            <person name="Wilkins M.J."/>
            <person name="Karaoz U."/>
            <person name="Brodie E.L."/>
            <person name="Williams K.H."/>
            <person name="Hubbard S.S."/>
            <person name="Banfield J.F."/>
        </authorList>
    </citation>
    <scope>NUCLEOTIDE SEQUENCE [LARGE SCALE GENOMIC DNA]</scope>
</reference>
<proteinExistence type="predicted"/>
<sequence>MAEEFEPTLQKKERESKDYYEQPLALCIAQAEQSYEKYWFRECKSQGLLTKSCIEINEMPFEEYAKENNIPDDISTVDNLTMRMTALVNYDNEQMGCLCHLPTTNANIINKSLEDNRDSCFKSYPEKFQHRIR</sequence>